<feature type="compositionally biased region" description="Basic and acidic residues" evidence="1">
    <location>
        <begin position="49"/>
        <end position="85"/>
    </location>
</feature>
<organism evidence="2 3">
    <name type="scientific">Glutamicibacter ardleyensis</name>
    <dbReference type="NCBI Taxonomy" id="225894"/>
    <lineage>
        <taxon>Bacteria</taxon>
        <taxon>Bacillati</taxon>
        <taxon>Actinomycetota</taxon>
        <taxon>Actinomycetes</taxon>
        <taxon>Micrococcales</taxon>
        <taxon>Micrococcaceae</taxon>
        <taxon>Glutamicibacter</taxon>
    </lineage>
</organism>
<reference evidence="3" key="1">
    <citation type="journal article" date="2019" name="Int. J. Syst. Evol. Microbiol.">
        <title>The Global Catalogue of Microorganisms (GCM) 10K type strain sequencing project: providing services to taxonomists for standard genome sequencing and annotation.</title>
        <authorList>
            <consortium name="The Broad Institute Genomics Platform"/>
            <consortium name="The Broad Institute Genome Sequencing Center for Infectious Disease"/>
            <person name="Wu L."/>
            <person name="Ma J."/>
        </authorList>
    </citation>
    <scope>NUCLEOTIDE SEQUENCE [LARGE SCALE GENOMIC DNA]</scope>
    <source>
        <strain evidence="3">CGMCC 1.3685</strain>
    </source>
</reference>
<keyword evidence="3" id="KW-1185">Reference proteome</keyword>
<evidence type="ECO:0000313" key="3">
    <source>
        <dbReference type="Proteomes" id="UP000606115"/>
    </source>
</evidence>
<name>A0ABQ2DH89_9MICC</name>
<dbReference type="Proteomes" id="UP000606115">
    <property type="component" value="Unassembled WGS sequence"/>
</dbReference>
<evidence type="ECO:0000313" key="2">
    <source>
        <dbReference type="EMBL" id="GGJ56160.1"/>
    </source>
</evidence>
<gene>
    <name evidence="2" type="ORF">GCM10007173_13700</name>
</gene>
<evidence type="ECO:0000256" key="1">
    <source>
        <dbReference type="SAM" id="MobiDB-lite"/>
    </source>
</evidence>
<sequence>MRYHSSLQQAYQAGEPVDDACAEAIRVYKRALKGTKPFTPAPCGTAAGDARHRREKTPVCDPCKEARNKRRREERAKAKELENKE</sequence>
<dbReference type="EMBL" id="BMKX01000002">
    <property type="protein sequence ID" value="GGJ56160.1"/>
    <property type="molecule type" value="Genomic_DNA"/>
</dbReference>
<comment type="caution">
    <text evidence="2">The sequence shown here is derived from an EMBL/GenBank/DDBJ whole genome shotgun (WGS) entry which is preliminary data.</text>
</comment>
<protein>
    <submittedName>
        <fullName evidence="2">Uncharacterized protein</fullName>
    </submittedName>
</protein>
<accession>A0ABQ2DH89</accession>
<feature type="region of interest" description="Disordered" evidence="1">
    <location>
        <begin position="36"/>
        <end position="85"/>
    </location>
</feature>
<proteinExistence type="predicted"/>